<proteinExistence type="predicted"/>
<organism evidence="1">
    <name type="scientific">bioreactor metagenome</name>
    <dbReference type="NCBI Taxonomy" id="1076179"/>
    <lineage>
        <taxon>unclassified sequences</taxon>
        <taxon>metagenomes</taxon>
        <taxon>ecological metagenomes</taxon>
    </lineage>
</organism>
<evidence type="ECO:0000313" key="1">
    <source>
        <dbReference type="EMBL" id="MPN49088.1"/>
    </source>
</evidence>
<reference evidence="1" key="1">
    <citation type="submission" date="2019-08" db="EMBL/GenBank/DDBJ databases">
        <authorList>
            <person name="Kucharzyk K."/>
            <person name="Murdoch R.W."/>
            <person name="Higgins S."/>
            <person name="Loffler F."/>
        </authorList>
    </citation>
    <scope>NUCLEOTIDE SEQUENCE</scope>
</reference>
<sequence>MNIFRADAVDGRDKSAENMIYAVELRCSFNGHHIADVFDHADYRPVADRVGTNRAGFGIADVVAGAAIGDVFAKFDQAVSQSR</sequence>
<accession>A0A645ICQ3</accession>
<dbReference type="EMBL" id="VSSQ01112022">
    <property type="protein sequence ID" value="MPN49088.1"/>
    <property type="molecule type" value="Genomic_DNA"/>
</dbReference>
<dbReference type="AlphaFoldDB" id="A0A645ICQ3"/>
<comment type="caution">
    <text evidence="1">The sequence shown here is derived from an EMBL/GenBank/DDBJ whole genome shotgun (WGS) entry which is preliminary data.</text>
</comment>
<name>A0A645ICQ3_9ZZZZ</name>
<gene>
    <name evidence="1" type="ORF">SDC9_196701</name>
</gene>
<protein>
    <submittedName>
        <fullName evidence="1">Uncharacterized protein</fullName>
    </submittedName>
</protein>